<dbReference type="EMBL" id="CP006933">
    <property type="protein sequence ID" value="AIS32208.1"/>
    <property type="molecule type" value="Genomic_DNA"/>
</dbReference>
<accession>A0A089ZI44</accession>
<reference evidence="3" key="2">
    <citation type="submission" date="2014-09" db="EMBL/GenBank/DDBJ databases">
        <authorList>
            <person name="Bishop-Lilly K.A."/>
            <person name="Broomall S.M."/>
            <person name="Chain P.S."/>
            <person name="Chertkov O."/>
            <person name="Coyne S.R."/>
            <person name="Daligault H.E."/>
            <person name="Davenport K.W."/>
            <person name="Erkkila T."/>
            <person name="Frey K.G."/>
            <person name="Gibbons H.S."/>
            <person name="Gu W."/>
            <person name="Jaissle J."/>
            <person name="Johnson S.L."/>
            <person name="Koroleva G.I."/>
            <person name="Ladner J.T."/>
            <person name="Lo C.-C."/>
            <person name="Minogue T.D."/>
            <person name="Munk C."/>
            <person name="Palacios G.F."/>
            <person name="Redden C.L."/>
            <person name="Rosenzweig C.N."/>
            <person name="Scholz M.B."/>
            <person name="Teshima H."/>
            <person name="Xu Y."/>
        </authorList>
    </citation>
    <scope>NUCLEOTIDE SEQUENCE</scope>
    <source>
        <strain evidence="3">Mb9</strain>
    </source>
</reference>
<dbReference type="EMBL" id="LN734822">
    <property type="protein sequence ID" value="CEL24557.1"/>
    <property type="molecule type" value="Genomic_DNA"/>
</dbReference>
<evidence type="ECO:0000313" key="6">
    <source>
        <dbReference type="Proteomes" id="UP000062768"/>
    </source>
</evidence>
<dbReference type="GeneID" id="26739169"/>
<dbReference type="PATRIC" id="fig|2162.10.peg.962"/>
<organism evidence="2 5">
    <name type="scientific">Methanobacterium formicicum</name>
    <dbReference type="NCBI Taxonomy" id="2162"/>
    <lineage>
        <taxon>Archaea</taxon>
        <taxon>Methanobacteriati</taxon>
        <taxon>Methanobacteriota</taxon>
        <taxon>Methanomada group</taxon>
        <taxon>Methanobacteria</taxon>
        <taxon>Methanobacteriales</taxon>
        <taxon>Methanobacteriaceae</taxon>
        <taxon>Methanobacterium</taxon>
    </lineage>
</organism>
<evidence type="ECO:0000313" key="3">
    <source>
        <dbReference type="EMBL" id="CEL24557.1"/>
    </source>
</evidence>
<dbReference type="EMBL" id="JADIIL010000025">
    <property type="protein sequence ID" value="MBF4475197.1"/>
    <property type="molecule type" value="Genomic_DNA"/>
</dbReference>
<gene>
    <name evidence="2" type="ORF">BRM9_1393</name>
    <name evidence="4" type="ORF">ISP06_06985</name>
    <name evidence="3" type="ORF">MB9_0917</name>
</gene>
<proteinExistence type="predicted"/>
<name>A0A089ZI44_METFO</name>
<evidence type="ECO:0000313" key="2">
    <source>
        <dbReference type="EMBL" id="AIS32208.1"/>
    </source>
</evidence>
<reference evidence="2" key="1">
    <citation type="submission" date="2013-12" db="EMBL/GenBank/DDBJ databases">
        <title>The complete genome sequence of Methanobacterium sp. BRM9.</title>
        <authorList>
            <consortium name="Pastoral Greenhouse Gas Research Consortium"/>
            <person name="Kelly W.J."/>
            <person name="Leahy S.C."/>
            <person name="Perry R."/>
            <person name="Li D."/>
            <person name="Altermann E."/>
            <person name="Lambie S.C."/>
            <person name="Attwood G.T."/>
        </authorList>
    </citation>
    <scope>NUCLEOTIDE SEQUENCE [LARGE SCALE GENOMIC DNA]</scope>
    <source>
        <strain evidence="2">BRM9</strain>
    </source>
</reference>
<feature type="transmembrane region" description="Helical" evidence="1">
    <location>
        <begin position="12"/>
        <end position="30"/>
    </location>
</feature>
<protein>
    <submittedName>
        <fullName evidence="4">Class III signal peptide-containing protein</fullName>
    </submittedName>
    <submittedName>
        <fullName evidence="3">Putative membrane protein</fullName>
    </submittedName>
</protein>
<dbReference type="Proteomes" id="UP000029661">
    <property type="component" value="Chromosome"/>
</dbReference>
<dbReference type="STRING" id="2162.BRM9_1393"/>
<evidence type="ECO:0000313" key="5">
    <source>
        <dbReference type="Proteomes" id="UP000029661"/>
    </source>
</evidence>
<dbReference type="Proteomes" id="UP000606900">
    <property type="component" value="Unassembled WGS sequence"/>
</dbReference>
<evidence type="ECO:0000256" key="1">
    <source>
        <dbReference type="SAM" id="Phobius"/>
    </source>
</evidence>
<keyword evidence="6" id="KW-1185">Reference proteome</keyword>
<dbReference type="InterPro" id="IPR007166">
    <property type="entry name" value="Class3_signal_pept_motif"/>
</dbReference>
<dbReference type="Pfam" id="PF04021">
    <property type="entry name" value="Class_IIIsignal"/>
    <property type="match status" value="1"/>
</dbReference>
<evidence type="ECO:0000313" key="4">
    <source>
        <dbReference type="EMBL" id="MBF4475197.1"/>
    </source>
</evidence>
<dbReference type="AlphaFoldDB" id="A0A089ZI44"/>
<sequence length="135" mass="14427">MDSKGQLSAEYILMLGFVLLIVLAVAFYAGNENEQNSISSATRSGATNATTALSVTTPGMLPVRVESIEMSGTGNITLLIKLSNKNAQIQNITLTGVYNSLTSQGYSPLKNIDSNEIIQNLNLNTSKHNYTISLA</sequence>
<dbReference type="RefSeq" id="WP_048085256.1">
    <property type="nucleotide sequence ID" value="NZ_CP006933.1"/>
</dbReference>
<reference evidence="4" key="3">
    <citation type="submission" date="2020-10" db="EMBL/GenBank/DDBJ databases">
        <title>Dehalococcoides mccartyi of a TCE/Cr reducing biochatode.</title>
        <authorList>
            <person name="Matturro B."/>
        </authorList>
    </citation>
    <scope>NUCLEOTIDE SEQUENCE</scope>
    <source>
        <strain evidence="4">Bin2</strain>
    </source>
</reference>
<dbReference type="Proteomes" id="UP000062768">
    <property type="component" value="Chromosome I"/>
</dbReference>
<keyword evidence="1" id="KW-0812">Transmembrane</keyword>
<keyword evidence="1" id="KW-0472">Membrane</keyword>
<keyword evidence="1" id="KW-1133">Transmembrane helix</keyword>
<dbReference type="KEGG" id="mfc:BRM9_1393"/>
<dbReference type="OrthoDB" id="71473at2157"/>